<organism evidence="1 2">
    <name type="scientific">Candidatus Regiella insecticola LSR1</name>
    <dbReference type="NCBI Taxonomy" id="663321"/>
    <lineage>
        <taxon>Bacteria</taxon>
        <taxon>Pseudomonadati</taxon>
        <taxon>Pseudomonadota</taxon>
        <taxon>Gammaproteobacteria</taxon>
        <taxon>Enterobacterales</taxon>
        <taxon>Enterobacteriaceae</taxon>
        <taxon>aphid secondary symbionts</taxon>
        <taxon>Candidatus Regiella</taxon>
    </lineage>
</organism>
<keyword evidence="2" id="KW-1185">Reference proteome</keyword>
<dbReference type="STRING" id="663321.REG_1949"/>
<dbReference type="EMBL" id="GL379737">
    <property type="protein sequence ID" value="EFL91131.1"/>
    <property type="molecule type" value="Genomic_DNA"/>
</dbReference>
<dbReference type="HOGENOM" id="CLU_2272296_0_0_6"/>
<name>E0WV34_9ENTR</name>
<sequence>MSSSNEMYIRKGVGNRTYCVTCQKMDDGCLLKFEKKIKIRSKKKIADESKSTTRQVVFNKIIKTQSIGSINHDDIFSSLSPVEKDIFINIIKEMTDGYSNEK</sequence>
<proteinExistence type="predicted"/>
<evidence type="ECO:0000313" key="2">
    <source>
        <dbReference type="Proteomes" id="UP000005726"/>
    </source>
</evidence>
<protein>
    <submittedName>
        <fullName evidence="1">Uncharacterized protein</fullName>
    </submittedName>
</protein>
<gene>
    <name evidence="1" type="ORF">REG_1949</name>
</gene>
<dbReference type="AlphaFoldDB" id="E0WV34"/>
<accession>E0WV34</accession>
<dbReference type="RefSeq" id="WP_006705575.1">
    <property type="nucleotide sequence ID" value="NZ_CAWLGB010000149.1"/>
</dbReference>
<dbReference type="Proteomes" id="UP000005726">
    <property type="component" value="Unassembled WGS sequence"/>
</dbReference>
<evidence type="ECO:0000313" key="1">
    <source>
        <dbReference type="EMBL" id="EFL91131.1"/>
    </source>
</evidence>
<reference evidence="1" key="1">
    <citation type="journal article" date="2009" name="Environ. Microbiol.">
        <title>Dynamics of genome evolution in facultative symbionts of aphids.</title>
        <authorList>
            <person name="Degnan P.H."/>
            <person name="Leonardo T.E."/>
            <person name="Cass B.N."/>
            <person name="Hurwitz B."/>
            <person name="Stern D."/>
            <person name="Gibbs R.A."/>
            <person name="Richards S."/>
            <person name="Moran N.A."/>
        </authorList>
    </citation>
    <scope>NUCLEOTIDE SEQUENCE [LARGE SCALE GENOMIC DNA]</scope>
    <source>
        <strain evidence="1">LSR1</strain>
    </source>
</reference>